<sequence>MPRPLPIAAARLMTRRALLSKMNDDDDYDDDDGFFFSSPFSWIIVGAIFMILLAIVTWNVMERLRVVEEERVAAERAAAREEAEDEMKDAKRRRMATAWMRRYGDGACVEVAMPGGISAVGYKETGREREEARGGKDDETESDEETTTSASRYLAAFRQDSAERAPTTSFWLSVEDDDRRDDSAHGGAVNRRARAGNVVCPVENPESRPPSPATSRSRLTTSVVVESVERPGGAAETASSSTREGGDVERGFFGEERGDVERGGL</sequence>
<dbReference type="AlphaFoldDB" id="C1N498"/>
<keyword evidence="5" id="KW-1185">Reference proteome</keyword>
<keyword evidence="1" id="KW-0175">Coiled coil</keyword>
<gene>
    <name evidence="4" type="ORF">MICPUCDRAFT_52470</name>
</gene>
<dbReference type="RefSeq" id="XP_003062960.1">
    <property type="nucleotide sequence ID" value="XM_003062914.1"/>
</dbReference>
<keyword evidence="3" id="KW-1133">Transmembrane helix</keyword>
<evidence type="ECO:0000313" key="4">
    <source>
        <dbReference type="EMBL" id="EEH52899.1"/>
    </source>
</evidence>
<feature type="coiled-coil region" evidence="1">
    <location>
        <begin position="64"/>
        <end position="93"/>
    </location>
</feature>
<feature type="transmembrane region" description="Helical" evidence="3">
    <location>
        <begin position="40"/>
        <end position="61"/>
    </location>
</feature>
<dbReference type="GeneID" id="9688194"/>
<feature type="compositionally biased region" description="Low complexity" evidence="2">
    <location>
        <begin position="213"/>
        <end position="222"/>
    </location>
</feature>
<feature type="region of interest" description="Disordered" evidence="2">
    <location>
        <begin position="177"/>
        <end position="265"/>
    </location>
</feature>
<dbReference type="Proteomes" id="UP000001876">
    <property type="component" value="Unassembled WGS sequence"/>
</dbReference>
<evidence type="ECO:0000256" key="2">
    <source>
        <dbReference type="SAM" id="MobiDB-lite"/>
    </source>
</evidence>
<feature type="compositionally biased region" description="Basic and acidic residues" evidence="2">
    <location>
        <begin position="244"/>
        <end position="265"/>
    </location>
</feature>
<organism evidence="5">
    <name type="scientific">Micromonas pusilla (strain CCMP1545)</name>
    <name type="common">Picoplanktonic green alga</name>
    <dbReference type="NCBI Taxonomy" id="564608"/>
    <lineage>
        <taxon>Eukaryota</taxon>
        <taxon>Viridiplantae</taxon>
        <taxon>Chlorophyta</taxon>
        <taxon>Mamiellophyceae</taxon>
        <taxon>Mamiellales</taxon>
        <taxon>Mamiellaceae</taxon>
        <taxon>Micromonas</taxon>
    </lineage>
</organism>
<feature type="compositionally biased region" description="Basic and acidic residues" evidence="2">
    <location>
        <begin position="124"/>
        <end position="137"/>
    </location>
</feature>
<accession>C1N498</accession>
<protein>
    <submittedName>
        <fullName evidence="4">Predicted protein</fullName>
    </submittedName>
</protein>
<keyword evidence="3" id="KW-0472">Membrane</keyword>
<evidence type="ECO:0000256" key="3">
    <source>
        <dbReference type="SAM" id="Phobius"/>
    </source>
</evidence>
<proteinExistence type="predicted"/>
<evidence type="ECO:0000256" key="1">
    <source>
        <dbReference type="SAM" id="Coils"/>
    </source>
</evidence>
<dbReference type="EMBL" id="GG663747">
    <property type="protein sequence ID" value="EEH52899.1"/>
    <property type="molecule type" value="Genomic_DNA"/>
</dbReference>
<keyword evidence="3" id="KW-0812">Transmembrane</keyword>
<dbReference type="KEGG" id="mpp:MICPUCDRAFT_52470"/>
<feature type="region of interest" description="Disordered" evidence="2">
    <location>
        <begin position="121"/>
        <end position="150"/>
    </location>
</feature>
<evidence type="ECO:0000313" key="5">
    <source>
        <dbReference type="Proteomes" id="UP000001876"/>
    </source>
</evidence>
<reference evidence="4 5" key="1">
    <citation type="journal article" date="2009" name="Science">
        <title>Green evolution and dynamic adaptations revealed by genomes of the marine picoeukaryotes Micromonas.</title>
        <authorList>
            <person name="Worden A.Z."/>
            <person name="Lee J.H."/>
            <person name="Mock T."/>
            <person name="Rouze P."/>
            <person name="Simmons M.P."/>
            <person name="Aerts A.L."/>
            <person name="Allen A.E."/>
            <person name="Cuvelier M.L."/>
            <person name="Derelle E."/>
            <person name="Everett M.V."/>
            <person name="Foulon E."/>
            <person name="Grimwood J."/>
            <person name="Gundlach H."/>
            <person name="Henrissat B."/>
            <person name="Napoli C."/>
            <person name="McDonald S.M."/>
            <person name="Parker M.S."/>
            <person name="Rombauts S."/>
            <person name="Salamov A."/>
            <person name="Von Dassow P."/>
            <person name="Badger J.H."/>
            <person name="Coutinho P.M."/>
            <person name="Demir E."/>
            <person name="Dubchak I."/>
            <person name="Gentemann C."/>
            <person name="Eikrem W."/>
            <person name="Gready J.E."/>
            <person name="John U."/>
            <person name="Lanier W."/>
            <person name="Lindquist E.A."/>
            <person name="Lucas S."/>
            <person name="Mayer K.F."/>
            <person name="Moreau H."/>
            <person name="Not F."/>
            <person name="Otillar R."/>
            <person name="Panaud O."/>
            <person name="Pangilinan J."/>
            <person name="Paulsen I."/>
            <person name="Piegu B."/>
            <person name="Poliakov A."/>
            <person name="Robbens S."/>
            <person name="Schmutz J."/>
            <person name="Toulza E."/>
            <person name="Wyss T."/>
            <person name="Zelensky A."/>
            <person name="Zhou K."/>
            <person name="Armbrust E.V."/>
            <person name="Bhattacharya D."/>
            <person name="Goodenough U.W."/>
            <person name="Van de Peer Y."/>
            <person name="Grigoriev I.V."/>
        </authorList>
    </citation>
    <scope>NUCLEOTIDE SEQUENCE [LARGE SCALE GENOMIC DNA]</scope>
    <source>
        <strain evidence="4 5">CCMP1545</strain>
    </source>
</reference>
<name>C1N498_MICPC</name>